<dbReference type="Pfam" id="PF13646">
    <property type="entry name" value="HEAT_2"/>
    <property type="match status" value="1"/>
</dbReference>
<dbReference type="Gene3D" id="1.25.10.10">
    <property type="entry name" value="Leucine-rich Repeat Variant"/>
    <property type="match status" value="1"/>
</dbReference>
<feature type="non-terminal residue" evidence="2">
    <location>
        <position position="1"/>
    </location>
</feature>
<accession>A0A382EPZ3</accession>
<evidence type="ECO:0000256" key="1">
    <source>
        <dbReference type="SAM" id="MobiDB-lite"/>
    </source>
</evidence>
<dbReference type="EMBL" id="UINC01045740">
    <property type="protein sequence ID" value="SVB52866.1"/>
    <property type="molecule type" value="Genomic_DNA"/>
</dbReference>
<dbReference type="AlphaFoldDB" id="A0A382EPZ3"/>
<sequence>GTTWYARPEAVTQLEKYVKTKPKTIDLFIDFLDDESRDVRRNAVRALGHHGKKKHLPYLDEVVERDPIISRGVRTAKKNIINPPKKPKKKGPEQEVEELNKKLDDIRKILK</sequence>
<gene>
    <name evidence="2" type="ORF">METZ01_LOCUS205720</name>
</gene>
<name>A0A382EPZ3_9ZZZZ</name>
<evidence type="ECO:0000313" key="2">
    <source>
        <dbReference type="EMBL" id="SVB52866.1"/>
    </source>
</evidence>
<proteinExistence type="predicted"/>
<feature type="region of interest" description="Disordered" evidence="1">
    <location>
        <begin position="79"/>
        <end position="98"/>
    </location>
</feature>
<dbReference type="SUPFAM" id="SSF48371">
    <property type="entry name" value="ARM repeat"/>
    <property type="match status" value="1"/>
</dbReference>
<organism evidence="2">
    <name type="scientific">marine metagenome</name>
    <dbReference type="NCBI Taxonomy" id="408172"/>
    <lineage>
        <taxon>unclassified sequences</taxon>
        <taxon>metagenomes</taxon>
        <taxon>ecological metagenomes</taxon>
    </lineage>
</organism>
<dbReference type="InterPro" id="IPR011989">
    <property type="entry name" value="ARM-like"/>
</dbReference>
<reference evidence="2" key="1">
    <citation type="submission" date="2018-05" db="EMBL/GenBank/DDBJ databases">
        <authorList>
            <person name="Lanie J.A."/>
            <person name="Ng W.-L."/>
            <person name="Kazmierczak K.M."/>
            <person name="Andrzejewski T.M."/>
            <person name="Davidsen T.M."/>
            <person name="Wayne K.J."/>
            <person name="Tettelin H."/>
            <person name="Glass J.I."/>
            <person name="Rusch D."/>
            <person name="Podicherti R."/>
            <person name="Tsui H.-C.T."/>
            <person name="Winkler M.E."/>
        </authorList>
    </citation>
    <scope>NUCLEOTIDE SEQUENCE</scope>
</reference>
<protein>
    <recommendedName>
        <fullName evidence="3">HEAT repeat domain-containing protein</fullName>
    </recommendedName>
</protein>
<dbReference type="InterPro" id="IPR016024">
    <property type="entry name" value="ARM-type_fold"/>
</dbReference>
<evidence type="ECO:0008006" key="3">
    <source>
        <dbReference type="Google" id="ProtNLM"/>
    </source>
</evidence>